<dbReference type="WBParaSite" id="ASIM_0001174401-mRNA-1">
    <property type="protein sequence ID" value="ASIM_0001174401-mRNA-1"/>
    <property type="gene ID" value="ASIM_0001174401"/>
</dbReference>
<evidence type="ECO:0000313" key="3">
    <source>
        <dbReference type="Proteomes" id="UP000267096"/>
    </source>
</evidence>
<evidence type="ECO:0000313" key="2">
    <source>
        <dbReference type="EMBL" id="VDK44587.1"/>
    </source>
</evidence>
<gene>
    <name evidence="2" type="ORF">ASIM_LOCUS11210</name>
</gene>
<reference evidence="4" key="1">
    <citation type="submission" date="2017-02" db="UniProtKB">
        <authorList>
            <consortium name="WormBaseParasite"/>
        </authorList>
    </citation>
    <scope>IDENTIFICATION</scope>
</reference>
<accession>A0A0M3JUA0</accession>
<dbReference type="EMBL" id="UYRR01031049">
    <property type="protein sequence ID" value="VDK44587.1"/>
    <property type="molecule type" value="Genomic_DNA"/>
</dbReference>
<dbReference type="OrthoDB" id="10676773at2759"/>
<proteinExistence type="predicted"/>
<evidence type="ECO:0000256" key="1">
    <source>
        <dbReference type="SAM" id="MobiDB-lite"/>
    </source>
</evidence>
<protein>
    <submittedName>
        <fullName evidence="2 4">Uncharacterized protein</fullName>
    </submittedName>
</protein>
<keyword evidence="3" id="KW-1185">Reference proteome</keyword>
<organism evidence="4">
    <name type="scientific">Anisakis simplex</name>
    <name type="common">Herring worm</name>
    <dbReference type="NCBI Taxonomy" id="6269"/>
    <lineage>
        <taxon>Eukaryota</taxon>
        <taxon>Metazoa</taxon>
        <taxon>Ecdysozoa</taxon>
        <taxon>Nematoda</taxon>
        <taxon>Chromadorea</taxon>
        <taxon>Rhabditida</taxon>
        <taxon>Spirurina</taxon>
        <taxon>Ascaridomorpha</taxon>
        <taxon>Ascaridoidea</taxon>
        <taxon>Anisakidae</taxon>
        <taxon>Anisakis</taxon>
        <taxon>Anisakis simplex complex</taxon>
    </lineage>
</organism>
<dbReference type="AlphaFoldDB" id="A0A0M3JUA0"/>
<evidence type="ECO:0000313" key="4">
    <source>
        <dbReference type="WBParaSite" id="ASIM_0001174401-mRNA-1"/>
    </source>
</evidence>
<reference evidence="2 3" key="2">
    <citation type="submission" date="2018-11" db="EMBL/GenBank/DDBJ databases">
        <authorList>
            <consortium name="Pathogen Informatics"/>
        </authorList>
    </citation>
    <scope>NUCLEOTIDE SEQUENCE [LARGE SCALE GENOMIC DNA]</scope>
</reference>
<name>A0A0M3JUA0_ANISI</name>
<sequence>MVLLKSITYDSFYALVIFIIFVMSNHQISCVLQISTSESSVYNTSVKELLKNSKRTENLDGEKDCVNLYEDSNETTNSTKCAYRRAHEPNYSCPLNSIYGNGSLELDDENEDEMDDITDILHETSSSNVNVTNASVNSHPQKPPRLTTQPASIIQDTNDIAIAVCATSDFIASTQNTDETLQQYIPSAAVQQATPSGAEHLRFTYDNQALNNHASADNQLCDDTDRQNIETSETSNIGGLNFNDSESKQFDMKKMNDGEIVEKIDAKVSTNQEENKPSKRPTRMYASSSSSNDEEDDDDNVTRISVKSQGDATVKSTTLNGEIVCVQLAPYCKFNEIADEIVTDDEFSERFI</sequence>
<dbReference type="Proteomes" id="UP000267096">
    <property type="component" value="Unassembled WGS sequence"/>
</dbReference>
<feature type="region of interest" description="Disordered" evidence="1">
    <location>
        <begin position="269"/>
        <end position="300"/>
    </location>
</feature>